<dbReference type="Pfam" id="PF16575">
    <property type="entry name" value="CLP1_P"/>
    <property type="match status" value="1"/>
</dbReference>
<dbReference type="GO" id="GO:0005634">
    <property type="term" value="C:nucleus"/>
    <property type="evidence" value="ECO:0007669"/>
    <property type="project" value="TreeGrafter"/>
</dbReference>
<evidence type="ECO:0000256" key="7">
    <source>
        <dbReference type="ARBA" id="ARBA00022840"/>
    </source>
</evidence>
<keyword evidence="6" id="KW-0418">Kinase</keyword>
<dbReference type="PANTHER" id="PTHR12755">
    <property type="entry name" value="CLEAVAGE/POLYADENYLATION FACTOR IA SUBUNIT CLP1P"/>
    <property type="match status" value="1"/>
</dbReference>
<dbReference type="InterPro" id="IPR027417">
    <property type="entry name" value="P-loop_NTPase"/>
</dbReference>
<keyword evidence="10" id="KW-1185">Reference proteome</keyword>
<gene>
    <name evidence="9" type="ORF">CPELLU_LOCUS12229</name>
</gene>
<dbReference type="Gene3D" id="3.40.50.300">
    <property type="entry name" value="P-loop containing nucleotide triphosphate hydrolases"/>
    <property type="match status" value="1"/>
</dbReference>
<dbReference type="GO" id="GO:0005524">
    <property type="term" value="F:ATP binding"/>
    <property type="evidence" value="ECO:0007669"/>
    <property type="project" value="UniProtKB-KW"/>
</dbReference>
<organism evidence="9 10">
    <name type="scientific">Cetraspora pellucida</name>
    <dbReference type="NCBI Taxonomy" id="1433469"/>
    <lineage>
        <taxon>Eukaryota</taxon>
        <taxon>Fungi</taxon>
        <taxon>Fungi incertae sedis</taxon>
        <taxon>Mucoromycota</taxon>
        <taxon>Glomeromycotina</taxon>
        <taxon>Glomeromycetes</taxon>
        <taxon>Diversisporales</taxon>
        <taxon>Gigasporaceae</taxon>
        <taxon>Cetraspora</taxon>
    </lineage>
</organism>
<proteinExistence type="inferred from homology"/>
<sequence length="266" mass="30299">YSPKTHSLVSIESVENRENVPIFSNRGIKTSENIKETINYLLINPVLSKKNFDTTLAFREMIWCGIQRISLKAYLRPSTCPKVAYIESDVGQSEFTPSGSVSFNILNSPIFGSPFTHIQQPYRSYYIGSNTPLDDPNYYLDCLRELVIVYRCDIALVQTLACIILDVDENFEIVDKSEVLQEKGIRMQPPRYFPSTPDPSEYTFLGLAIIRSIDPVAHTFHIVTPLSYVELQKTSLIKRVSYMSLEAREGVGNAAQRVKRRSKNKE</sequence>
<keyword evidence="4" id="KW-0808">Transferase</keyword>
<keyword evidence="7" id="KW-0067">ATP-binding</keyword>
<dbReference type="GO" id="GO:0051731">
    <property type="term" value="F:polynucleotide 5'-hydroxyl-kinase activity"/>
    <property type="evidence" value="ECO:0007669"/>
    <property type="project" value="InterPro"/>
</dbReference>
<feature type="non-terminal residue" evidence="9">
    <location>
        <position position="1"/>
    </location>
</feature>
<dbReference type="Proteomes" id="UP000789759">
    <property type="component" value="Unassembled WGS sequence"/>
</dbReference>
<name>A0A9N9HWF0_9GLOM</name>
<keyword evidence="5" id="KW-0547">Nucleotide-binding</keyword>
<evidence type="ECO:0000256" key="6">
    <source>
        <dbReference type="ARBA" id="ARBA00022777"/>
    </source>
</evidence>
<feature type="domain" description="Clp1 P-loop" evidence="8">
    <location>
        <begin position="82"/>
        <end position="152"/>
    </location>
</feature>
<accession>A0A9N9HWF0</accession>
<evidence type="ECO:0000256" key="3">
    <source>
        <dbReference type="ARBA" id="ARBA00019824"/>
    </source>
</evidence>
<dbReference type="OrthoDB" id="2405412at2759"/>
<comment type="similarity">
    <text evidence="1">Belongs to the Clp1 family. NOL9/GRC3 subfamily.</text>
</comment>
<dbReference type="GO" id="GO:0000448">
    <property type="term" value="P:cleavage in ITS2 between 5.8S rRNA and LSU-rRNA of tricistronic rRNA transcript (SSU-rRNA, 5.8S rRNA, LSU-rRNA)"/>
    <property type="evidence" value="ECO:0007669"/>
    <property type="project" value="TreeGrafter"/>
</dbReference>
<evidence type="ECO:0000256" key="2">
    <source>
        <dbReference type="ARBA" id="ARBA00018706"/>
    </source>
</evidence>
<dbReference type="InterPro" id="IPR045116">
    <property type="entry name" value="Clp1/Grc3"/>
</dbReference>
<evidence type="ECO:0000313" key="9">
    <source>
        <dbReference type="EMBL" id="CAG8709046.1"/>
    </source>
</evidence>
<evidence type="ECO:0000256" key="5">
    <source>
        <dbReference type="ARBA" id="ARBA00022741"/>
    </source>
</evidence>
<evidence type="ECO:0000259" key="8">
    <source>
        <dbReference type="Pfam" id="PF16575"/>
    </source>
</evidence>
<dbReference type="PANTHER" id="PTHR12755:SF3">
    <property type="entry name" value="POLYNUCLEOTIDE 5'-HYDROXYL-KINASE NOL9"/>
    <property type="match status" value="1"/>
</dbReference>
<protein>
    <recommendedName>
        <fullName evidence="3">Polynucleotide 5'-hydroxyl-kinase GRC3</fullName>
    </recommendedName>
    <alternativeName>
        <fullName evidence="2">Polynucleotide 5'-hydroxyl-kinase grc3</fullName>
    </alternativeName>
</protein>
<dbReference type="InterPro" id="IPR032319">
    <property type="entry name" value="CLP1_P"/>
</dbReference>
<dbReference type="AlphaFoldDB" id="A0A9N9HWF0"/>
<evidence type="ECO:0000256" key="4">
    <source>
        <dbReference type="ARBA" id="ARBA00022679"/>
    </source>
</evidence>
<reference evidence="9" key="1">
    <citation type="submission" date="2021-06" db="EMBL/GenBank/DDBJ databases">
        <authorList>
            <person name="Kallberg Y."/>
            <person name="Tangrot J."/>
            <person name="Rosling A."/>
        </authorList>
    </citation>
    <scope>NUCLEOTIDE SEQUENCE</scope>
    <source>
        <strain evidence="9">FL966</strain>
    </source>
</reference>
<dbReference type="EMBL" id="CAJVQA010011606">
    <property type="protein sequence ID" value="CAG8709046.1"/>
    <property type="molecule type" value="Genomic_DNA"/>
</dbReference>
<comment type="caution">
    <text evidence="9">The sequence shown here is derived from an EMBL/GenBank/DDBJ whole genome shotgun (WGS) entry which is preliminary data.</text>
</comment>
<evidence type="ECO:0000313" key="10">
    <source>
        <dbReference type="Proteomes" id="UP000789759"/>
    </source>
</evidence>
<evidence type="ECO:0000256" key="1">
    <source>
        <dbReference type="ARBA" id="ARBA00011003"/>
    </source>
</evidence>